<protein>
    <submittedName>
        <fullName evidence="2">Uncharacterized protein</fullName>
    </submittedName>
</protein>
<reference evidence="2" key="1">
    <citation type="journal article" date="2015" name="Nature">
        <title>Complex archaea that bridge the gap between prokaryotes and eukaryotes.</title>
        <authorList>
            <person name="Spang A."/>
            <person name="Saw J.H."/>
            <person name="Jorgensen S.L."/>
            <person name="Zaremba-Niedzwiedzka K."/>
            <person name="Martijn J."/>
            <person name="Lind A.E."/>
            <person name="van Eijk R."/>
            <person name="Schleper C."/>
            <person name="Guy L."/>
            <person name="Ettema T.J."/>
        </authorList>
    </citation>
    <scope>NUCLEOTIDE SEQUENCE</scope>
</reference>
<gene>
    <name evidence="2" type="ORF">LCGC14_1953660</name>
</gene>
<accession>A0A0F9IDR6</accession>
<name>A0A0F9IDR6_9ZZZZ</name>
<keyword evidence="1" id="KW-0472">Membrane</keyword>
<dbReference type="AlphaFoldDB" id="A0A0F9IDR6"/>
<comment type="caution">
    <text evidence="2">The sequence shown here is derived from an EMBL/GenBank/DDBJ whole genome shotgun (WGS) entry which is preliminary data.</text>
</comment>
<organism evidence="2">
    <name type="scientific">marine sediment metagenome</name>
    <dbReference type="NCBI Taxonomy" id="412755"/>
    <lineage>
        <taxon>unclassified sequences</taxon>
        <taxon>metagenomes</taxon>
        <taxon>ecological metagenomes</taxon>
    </lineage>
</organism>
<sequence length="146" mass="16258">MEEHSEVIKSIYLEKWAPYILAISGGFCWWRFGIALPSGNAILSSSLTLGAILTGFLATAKAIVMTLDSPIMRKIRETTYLSDMVSYLSQAIWLSFSFCIVSLIGFFVPKQDLWFGLSWIFLGSASAGAFIRVTNIMLKIINHPPE</sequence>
<evidence type="ECO:0000256" key="1">
    <source>
        <dbReference type="SAM" id="Phobius"/>
    </source>
</evidence>
<keyword evidence="1" id="KW-1133">Transmembrane helix</keyword>
<feature type="transmembrane region" description="Helical" evidence="1">
    <location>
        <begin position="16"/>
        <end position="36"/>
    </location>
</feature>
<feature type="transmembrane region" description="Helical" evidence="1">
    <location>
        <begin position="42"/>
        <end position="64"/>
    </location>
</feature>
<proteinExistence type="predicted"/>
<evidence type="ECO:0000313" key="2">
    <source>
        <dbReference type="EMBL" id="KKL85547.1"/>
    </source>
</evidence>
<dbReference type="EMBL" id="LAZR01021375">
    <property type="protein sequence ID" value="KKL85547.1"/>
    <property type="molecule type" value="Genomic_DNA"/>
</dbReference>
<feature type="transmembrane region" description="Helical" evidence="1">
    <location>
        <begin position="85"/>
        <end position="107"/>
    </location>
</feature>
<keyword evidence="1" id="KW-0812">Transmembrane</keyword>
<feature type="transmembrane region" description="Helical" evidence="1">
    <location>
        <begin position="113"/>
        <end position="131"/>
    </location>
</feature>